<dbReference type="KEGG" id="psac:PSM36_0980"/>
<keyword evidence="1" id="KW-0732">Signal</keyword>
<dbReference type="RefSeq" id="WP_139224121.1">
    <property type="nucleotide sequence ID" value="NZ_LT605205.1"/>
</dbReference>
<gene>
    <name evidence="2" type="ORF">PSM36_0980</name>
</gene>
<protein>
    <submittedName>
        <fullName evidence="2">Putative secreted protein</fullName>
    </submittedName>
</protein>
<feature type="chain" id="PRO_5010181646" evidence="1">
    <location>
        <begin position="22"/>
        <end position="432"/>
    </location>
</feature>
<dbReference type="Proteomes" id="UP000187464">
    <property type="component" value="Chromosome I"/>
</dbReference>
<name>A0A1R3STZ6_9BACT</name>
<evidence type="ECO:0000313" key="2">
    <source>
        <dbReference type="EMBL" id="SCD19806.1"/>
    </source>
</evidence>
<dbReference type="EMBL" id="LT605205">
    <property type="protein sequence ID" value="SCD19806.1"/>
    <property type="molecule type" value="Genomic_DNA"/>
</dbReference>
<keyword evidence="3" id="KW-1185">Reference proteome</keyword>
<sequence>MKKIYFSLITITILLFTACNNNDVPGNEETKETGTLRATISFGGESVTPNAQATTRAASSTAIPTVSWANVNQIQLFLYKEDGAITFTKTLIPGDATNPEANDGRVFDIPNIPLGDYKLALIANASNSKDNVTTSINGGQTWGTEFNSSNINQATKIGDLLVDLKEKQLPYLPDTLVGFTDRKGYEKPSEIFTVIDVPVSIKGGQTADVKPGALKREISLMRTRFDITTVLDGTPEEVAFYKANREKVDFDTDSSFIVVQCLPKYFSLANGMSAESDTTRILVAATGDKTYMDADPQEGYKSNGDGTPKIIDGLFTRWNDIRIFPNVAGRGESTDITDKEYFIIISAWVDLEEGETYTYADGKRASKPQRVFWWAKINDPFTRNVIREVNLTLKSAGYLEFPDGPTEQGGLTIEIGAPEEWNPIIEDTNMDI</sequence>
<evidence type="ECO:0000256" key="1">
    <source>
        <dbReference type="SAM" id="SignalP"/>
    </source>
</evidence>
<reference evidence="2 3" key="1">
    <citation type="submission" date="2016-08" db="EMBL/GenBank/DDBJ databases">
        <authorList>
            <person name="Seilhamer J.J."/>
        </authorList>
    </citation>
    <scope>NUCLEOTIDE SEQUENCE [LARGE SCALE GENOMIC DNA]</scope>
    <source>
        <strain evidence="2">M3/6</strain>
    </source>
</reference>
<evidence type="ECO:0000313" key="3">
    <source>
        <dbReference type="Proteomes" id="UP000187464"/>
    </source>
</evidence>
<organism evidence="2 3">
    <name type="scientific">Proteiniphilum saccharofermentans</name>
    <dbReference type="NCBI Taxonomy" id="1642647"/>
    <lineage>
        <taxon>Bacteria</taxon>
        <taxon>Pseudomonadati</taxon>
        <taxon>Bacteroidota</taxon>
        <taxon>Bacteroidia</taxon>
        <taxon>Bacteroidales</taxon>
        <taxon>Dysgonomonadaceae</taxon>
        <taxon>Proteiniphilum</taxon>
    </lineage>
</organism>
<dbReference type="AlphaFoldDB" id="A0A1R3STZ6"/>
<accession>A0A1R3STZ6</accession>
<dbReference type="PROSITE" id="PS51257">
    <property type="entry name" value="PROKAR_LIPOPROTEIN"/>
    <property type="match status" value="1"/>
</dbReference>
<feature type="signal peptide" evidence="1">
    <location>
        <begin position="1"/>
        <end position="21"/>
    </location>
</feature>
<dbReference type="STRING" id="1642647.PSM36_0980"/>
<proteinExistence type="predicted"/>